<dbReference type="EMBL" id="PP848842">
    <property type="protein sequence ID" value="XCG96193.1"/>
    <property type="molecule type" value="Genomic_DNA"/>
</dbReference>
<evidence type="ECO:0000313" key="1">
    <source>
        <dbReference type="EMBL" id="XCG96193.1"/>
    </source>
</evidence>
<reference evidence="1" key="1">
    <citation type="submission" date="2024-05" db="EMBL/GenBank/DDBJ databases">
        <authorList>
            <person name="Ferriol-Gonzalez C."/>
            <person name="Concha-Eloko R."/>
            <person name="Bernabeu-Gimeno M."/>
            <person name="Fernandez-Cuenca F."/>
            <person name="Canada-Garcia J.E."/>
            <person name="Garcia-Cobos S."/>
            <person name="Sanjuan R."/>
            <person name="Domingo-Calap P."/>
        </authorList>
    </citation>
    <scope>NUCLEOTIDE SEQUENCE</scope>
</reference>
<evidence type="ECO:0008006" key="2">
    <source>
        <dbReference type="Google" id="ProtNLM"/>
    </source>
</evidence>
<organism evidence="1">
    <name type="scientific">Klebsiella phage vB_Kpn16-P2</name>
    <dbReference type="NCBI Taxonomy" id="3230846"/>
    <lineage>
        <taxon>Viruses</taxon>
    </lineage>
</organism>
<name>A0AAU8EEV2_9VIRU</name>
<sequence>MSTEYTIEELELHRTKLKNSVAYAEEVRKLMGNPLFRKIIMEDFCIQSAARYVQESCDPLLTAEQRADALALAQAGGHLKRWLDITLRMADTSERSILDVDEELEKLRAQPEDETE</sequence>
<proteinExistence type="predicted"/>
<accession>A0AAU8EEV2</accession>
<protein>
    <recommendedName>
        <fullName evidence="2">Terminase small subunit</fullName>
    </recommendedName>
</protein>
<gene>
    <name evidence="1" type="ORF">vBKpn16P2_78</name>
</gene>